<keyword evidence="2" id="KW-0472">Membrane</keyword>
<sequence>MNYKGALIVGILLEILLAGAAAAFYFLYYVHTPAYSMNSLQKAVVSHNTEEFQKYVDLDAVLNKGANDLSKLIDADSPDKQMILDGSLVEKTKEDILYFVANEKWPKEENVSQVTAFQDKIGLRTMSMRKIEYVSKDPVIEADEGGEAAEGSESKAPETATVAVRIFEPNYGDSFVLKFKMRQTDDETWQIYDIINYAEFVDALVKQNDRDMKRYVDKVRTNLKNTEDKFAELKKKIPEINKDWIIEAEKIMKESCEGLDELKVPVGGKHLESLLAERKSIFYEMMDDYYTSLNHQEKVEDYKKHAEEQAKEDAAKAARGEKVKKRRAPNFEAQATKINGEVSASNKRWEENKAEIAKIIGPSEEVRARGVRAMRNNDDAAVRAANYPGADAEVGMDFSPVRAENLPEVSAIK</sequence>
<keyword evidence="2" id="KW-0812">Transmembrane</keyword>
<keyword evidence="4" id="KW-1185">Reference proteome</keyword>
<evidence type="ECO:0000256" key="2">
    <source>
        <dbReference type="SAM" id="Phobius"/>
    </source>
</evidence>
<evidence type="ECO:0000256" key="1">
    <source>
        <dbReference type="SAM" id="Coils"/>
    </source>
</evidence>
<evidence type="ECO:0000313" key="4">
    <source>
        <dbReference type="Proteomes" id="UP000030993"/>
    </source>
</evidence>
<gene>
    <name evidence="3" type="ORF">NZ47_06430</name>
</gene>
<evidence type="ECO:0000313" key="3">
    <source>
        <dbReference type="EMBL" id="KHM52129.1"/>
    </source>
</evidence>
<keyword evidence="2" id="KW-1133">Transmembrane helix</keyword>
<dbReference type="RefSeq" id="WP_039207975.1">
    <property type="nucleotide sequence ID" value="NZ_JSCE01000131.1"/>
</dbReference>
<organism evidence="3 4">
    <name type="scientific">Anaerovibrio lipolyticus</name>
    <dbReference type="NCBI Taxonomy" id="82374"/>
    <lineage>
        <taxon>Bacteria</taxon>
        <taxon>Bacillati</taxon>
        <taxon>Bacillota</taxon>
        <taxon>Negativicutes</taxon>
        <taxon>Selenomonadales</taxon>
        <taxon>Selenomonadaceae</taxon>
        <taxon>Anaerovibrio</taxon>
    </lineage>
</organism>
<reference evidence="3 4" key="1">
    <citation type="journal article" date="2013" name="PLoS ONE">
        <title>Identification and characterization of three novel lipases belonging to families II and V from Anaerovibrio lipolyticus 5ST.</title>
        <authorList>
            <person name="Prive F."/>
            <person name="Kaderbhai N.N."/>
            <person name="Girdwood S."/>
            <person name="Worgan H.J."/>
            <person name="Pinloche E."/>
            <person name="Scollan N.D."/>
            <person name="Huws S.A."/>
            <person name="Newbold C.J."/>
        </authorList>
    </citation>
    <scope>NUCLEOTIDE SEQUENCE [LARGE SCALE GENOMIC DNA]</scope>
    <source>
        <strain evidence="3 4">5S</strain>
    </source>
</reference>
<dbReference type="AlphaFoldDB" id="A0A0B2JWY6"/>
<protein>
    <submittedName>
        <fullName evidence="3">Uncharacterized protein</fullName>
    </submittedName>
</protein>
<keyword evidence="1" id="KW-0175">Coiled coil</keyword>
<feature type="coiled-coil region" evidence="1">
    <location>
        <begin position="216"/>
        <end position="243"/>
    </location>
</feature>
<proteinExistence type="predicted"/>
<comment type="caution">
    <text evidence="3">The sequence shown here is derived from an EMBL/GenBank/DDBJ whole genome shotgun (WGS) entry which is preliminary data.</text>
</comment>
<dbReference type="Proteomes" id="UP000030993">
    <property type="component" value="Unassembled WGS sequence"/>
</dbReference>
<name>A0A0B2JWY6_9FIRM</name>
<feature type="transmembrane region" description="Helical" evidence="2">
    <location>
        <begin position="6"/>
        <end position="30"/>
    </location>
</feature>
<dbReference type="EMBL" id="JSCE01000131">
    <property type="protein sequence ID" value="KHM52129.1"/>
    <property type="molecule type" value="Genomic_DNA"/>
</dbReference>
<accession>A0A0B2JWY6</accession>